<dbReference type="InterPro" id="IPR050416">
    <property type="entry name" value="FAD-linked_Oxidoreductase"/>
</dbReference>
<comment type="caution">
    <text evidence="6">The sequence shown here is derived from an EMBL/GenBank/DDBJ whole genome shotgun (WGS) entry which is preliminary data.</text>
</comment>
<dbReference type="InterPro" id="IPR016169">
    <property type="entry name" value="FAD-bd_PCMH_sub2"/>
</dbReference>
<dbReference type="GO" id="GO:0016491">
    <property type="term" value="F:oxidoreductase activity"/>
    <property type="evidence" value="ECO:0007669"/>
    <property type="project" value="UniProtKB-KW"/>
</dbReference>
<dbReference type="InterPro" id="IPR016166">
    <property type="entry name" value="FAD-bd_PCMH"/>
</dbReference>
<dbReference type="Gene3D" id="3.40.462.20">
    <property type="match status" value="1"/>
</dbReference>
<dbReference type="SUPFAM" id="SSF56176">
    <property type="entry name" value="FAD-binding/transporter-associated domain-like"/>
    <property type="match status" value="1"/>
</dbReference>
<dbReference type="EMBL" id="JAQQWP010000010">
    <property type="protein sequence ID" value="KAK8096676.1"/>
    <property type="molecule type" value="Genomic_DNA"/>
</dbReference>
<dbReference type="Proteomes" id="UP001392437">
    <property type="component" value="Unassembled WGS sequence"/>
</dbReference>
<dbReference type="PANTHER" id="PTHR42973">
    <property type="entry name" value="BINDING OXIDOREDUCTASE, PUTATIVE (AFU_ORTHOLOGUE AFUA_1G17690)-RELATED"/>
    <property type="match status" value="1"/>
</dbReference>
<dbReference type="Pfam" id="PF01565">
    <property type="entry name" value="FAD_binding_4"/>
    <property type="match status" value="1"/>
</dbReference>
<proteinExistence type="inferred from homology"/>
<evidence type="ECO:0000313" key="7">
    <source>
        <dbReference type="Proteomes" id="UP001392437"/>
    </source>
</evidence>
<dbReference type="InterPro" id="IPR012951">
    <property type="entry name" value="BBE"/>
</dbReference>
<organism evidence="6 7">
    <name type="scientific">Apiospora kogelbergensis</name>
    <dbReference type="NCBI Taxonomy" id="1337665"/>
    <lineage>
        <taxon>Eukaryota</taxon>
        <taxon>Fungi</taxon>
        <taxon>Dikarya</taxon>
        <taxon>Ascomycota</taxon>
        <taxon>Pezizomycotina</taxon>
        <taxon>Sordariomycetes</taxon>
        <taxon>Xylariomycetidae</taxon>
        <taxon>Amphisphaeriales</taxon>
        <taxon>Apiosporaceae</taxon>
        <taxon>Apiospora</taxon>
    </lineage>
</organism>
<dbReference type="Gene3D" id="3.30.465.10">
    <property type="match status" value="1"/>
</dbReference>
<accession>A0AAW0QIE3</accession>
<evidence type="ECO:0000256" key="4">
    <source>
        <dbReference type="ARBA" id="ARBA00023002"/>
    </source>
</evidence>
<gene>
    <name evidence="6" type="ORF">PG999_012620</name>
</gene>
<dbReference type="GO" id="GO:0071949">
    <property type="term" value="F:FAD binding"/>
    <property type="evidence" value="ECO:0007669"/>
    <property type="project" value="InterPro"/>
</dbReference>
<dbReference type="PANTHER" id="PTHR42973:SF15">
    <property type="entry name" value="FAD-BINDING PCMH-TYPE DOMAIN-CONTAINING PROTEIN"/>
    <property type="match status" value="1"/>
</dbReference>
<keyword evidence="3" id="KW-0274">FAD</keyword>
<protein>
    <recommendedName>
        <fullName evidence="5">FAD-binding PCMH-type domain-containing protein</fullName>
    </recommendedName>
</protein>
<keyword evidence="4" id="KW-0560">Oxidoreductase</keyword>
<keyword evidence="7" id="KW-1185">Reference proteome</keyword>
<reference evidence="6 7" key="1">
    <citation type="submission" date="2023-01" db="EMBL/GenBank/DDBJ databases">
        <title>Analysis of 21 Apiospora genomes using comparative genomics revels a genus with tremendous synthesis potential of carbohydrate active enzymes and secondary metabolites.</title>
        <authorList>
            <person name="Sorensen T."/>
        </authorList>
    </citation>
    <scope>NUCLEOTIDE SEQUENCE [LARGE SCALE GENOMIC DNA]</scope>
    <source>
        <strain evidence="6 7">CBS 117206</strain>
    </source>
</reference>
<dbReference type="PROSITE" id="PS51387">
    <property type="entry name" value="FAD_PCMH"/>
    <property type="match status" value="1"/>
</dbReference>
<evidence type="ECO:0000256" key="3">
    <source>
        <dbReference type="ARBA" id="ARBA00022827"/>
    </source>
</evidence>
<dbReference type="InterPro" id="IPR006094">
    <property type="entry name" value="Oxid_FAD_bind_N"/>
</dbReference>
<keyword evidence="2" id="KW-0285">Flavoprotein</keyword>
<feature type="domain" description="FAD-binding PCMH-type" evidence="5">
    <location>
        <begin position="35"/>
        <end position="213"/>
    </location>
</feature>
<evidence type="ECO:0000313" key="6">
    <source>
        <dbReference type="EMBL" id="KAK8096676.1"/>
    </source>
</evidence>
<evidence type="ECO:0000259" key="5">
    <source>
        <dbReference type="PROSITE" id="PS51387"/>
    </source>
</evidence>
<evidence type="ECO:0000256" key="2">
    <source>
        <dbReference type="ARBA" id="ARBA00022630"/>
    </source>
</evidence>
<dbReference type="InterPro" id="IPR036318">
    <property type="entry name" value="FAD-bd_PCMH-like_sf"/>
</dbReference>
<name>A0AAW0QIE3_9PEZI</name>
<evidence type="ECO:0000256" key="1">
    <source>
        <dbReference type="ARBA" id="ARBA00005466"/>
    </source>
</evidence>
<comment type="similarity">
    <text evidence="1">Belongs to the oxygen-dependent FAD-linked oxidoreductase family.</text>
</comment>
<dbReference type="AlphaFoldDB" id="A0AAW0QIE3"/>
<dbReference type="Pfam" id="PF08031">
    <property type="entry name" value="BBE"/>
    <property type="match status" value="1"/>
</dbReference>
<sequence>MVEEFVTDLLEEAVPVMLENDPGWPAYAATYNVRLSYTPVAIVLPQTDMQVARVVESAARHRLQVQARSGGHSYTSFSHGGRNGAVVIDLRALQDVKVLGFPDSDESGIARVGGGVRLGNLALRLYAQGKRALAHGTCPSVGIGGHFTHGGYGHCSRAWGLAMDQIVAMDVVLADGSLVRATESENKDVFYAMRGAADSFGIAVNFYLRTQPAPKKVIRWTFEFGDLLGETDVQGAVCTMLNLQKLVRDSSLIDRRFSFGVHLGNQRFGISGIYLGPLDHFTERIQPALLRCFSKAPQQNNGQCEVLGWLKTLESQSGGEPLATGSAYDGHSNFFAKSVMVPEPGLSADALTSYFSFIAKISASNPNQEIGEEIGWFAILDLYGGADSQINNIVRHSDAAFPHRSSLWVAQHYGFVDNSQKFPAAGFGLVEGLNEAMVRHMGGRYAAYINYTDSSLSREQSQALYYGDVHLQRLRAIKQMLDPGNVFAHPQSIA</sequence>